<sequence>MTRVLAASTVLPPHRYTQQEITADLLSGLPSGSHRDLVRRLHAAAGVESRLALPLDRHRDLVVLLAW</sequence>
<comment type="caution">
    <text evidence="1">The sequence shown here is derived from an EMBL/GenBank/DDBJ whole genome shotgun (WGS) entry which is preliminary data.</text>
</comment>
<protein>
    <submittedName>
        <fullName evidence="1">Uncharacterized protein</fullName>
    </submittedName>
</protein>
<evidence type="ECO:0000313" key="1">
    <source>
        <dbReference type="EMBL" id="GAA0593102.1"/>
    </source>
</evidence>
<keyword evidence="2" id="KW-1185">Reference proteome</keyword>
<proteinExistence type="predicted"/>
<name>A0ABP3QLA0_9ACTN</name>
<reference evidence="2" key="1">
    <citation type="journal article" date="2019" name="Int. J. Syst. Evol. Microbiol.">
        <title>The Global Catalogue of Microorganisms (GCM) 10K type strain sequencing project: providing services to taxonomists for standard genome sequencing and annotation.</title>
        <authorList>
            <consortium name="The Broad Institute Genomics Platform"/>
            <consortium name="The Broad Institute Genome Sequencing Center for Infectious Disease"/>
            <person name="Wu L."/>
            <person name="Ma J."/>
        </authorList>
    </citation>
    <scope>NUCLEOTIDE SEQUENCE [LARGE SCALE GENOMIC DNA]</scope>
    <source>
        <strain evidence="2">JCM 5067</strain>
    </source>
</reference>
<evidence type="ECO:0000313" key="2">
    <source>
        <dbReference type="Proteomes" id="UP001500668"/>
    </source>
</evidence>
<accession>A0ABP3QLA0</accession>
<organism evidence="1 2">
    <name type="scientific">Streptomyces crystallinus</name>
    <dbReference type="NCBI Taxonomy" id="68191"/>
    <lineage>
        <taxon>Bacteria</taxon>
        <taxon>Bacillati</taxon>
        <taxon>Actinomycetota</taxon>
        <taxon>Actinomycetes</taxon>
        <taxon>Kitasatosporales</taxon>
        <taxon>Streptomycetaceae</taxon>
        <taxon>Streptomyces</taxon>
    </lineage>
</organism>
<dbReference type="EMBL" id="BAAACA010000014">
    <property type="protein sequence ID" value="GAA0593102.1"/>
    <property type="molecule type" value="Genomic_DNA"/>
</dbReference>
<dbReference type="Proteomes" id="UP001500668">
    <property type="component" value="Unassembled WGS sequence"/>
</dbReference>
<gene>
    <name evidence="1" type="ORF">GCM10010394_23000</name>
</gene>
<dbReference type="RefSeq" id="WP_344073080.1">
    <property type="nucleotide sequence ID" value="NZ_BAAACA010000014.1"/>
</dbReference>